<sequence length="118" mass="13920">MLYQLTSASYVEIMSQNCRISLKAKSQLVEHFCANLKVLLEVWRSLVPIRFLNDPVQEMCSILKITVILTYEDMNVQTYFLVNTVCKNEYIGHIQKRTFGRLDQMKKQEKSKTQRKIK</sequence>
<organism evidence="1 2">
    <name type="scientific">Nephila pilipes</name>
    <name type="common">Giant wood spider</name>
    <name type="synonym">Nephila maculata</name>
    <dbReference type="NCBI Taxonomy" id="299642"/>
    <lineage>
        <taxon>Eukaryota</taxon>
        <taxon>Metazoa</taxon>
        <taxon>Ecdysozoa</taxon>
        <taxon>Arthropoda</taxon>
        <taxon>Chelicerata</taxon>
        <taxon>Arachnida</taxon>
        <taxon>Araneae</taxon>
        <taxon>Araneomorphae</taxon>
        <taxon>Entelegynae</taxon>
        <taxon>Araneoidea</taxon>
        <taxon>Nephilidae</taxon>
        <taxon>Nephila</taxon>
    </lineage>
</organism>
<name>A0A8X6MLL9_NEPPI</name>
<accession>A0A8X6MLL9</accession>
<protein>
    <submittedName>
        <fullName evidence="1">Uncharacterized protein</fullName>
    </submittedName>
</protein>
<evidence type="ECO:0000313" key="1">
    <source>
        <dbReference type="EMBL" id="GFS63198.1"/>
    </source>
</evidence>
<gene>
    <name evidence="1" type="ORF">NPIL_227491</name>
</gene>
<keyword evidence="2" id="KW-1185">Reference proteome</keyword>
<comment type="caution">
    <text evidence="1">The sequence shown here is derived from an EMBL/GenBank/DDBJ whole genome shotgun (WGS) entry which is preliminary data.</text>
</comment>
<proteinExistence type="predicted"/>
<dbReference type="AlphaFoldDB" id="A0A8X6MLL9"/>
<reference evidence="1" key="1">
    <citation type="submission" date="2020-08" db="EMBL/GenBank/DDBJ databases">
        <title>Multicomponent nature underlies the extraordinary mechanical properties of spider dragline silk.</title>
        <authorList>
            <person name="Kono N."/>
            <person name="Nakamura H."/>
            <person name="Mori M."/>
            <person name="Yoshida Y."/>
            <person name="Ohtoshi R."/>
            <person name="Malay A.D."/>
            <person name="Moran D.A.P."/>
            <person name="Tomita M."/>
            <person name="Numata K."/>
            <person name="Arakawa K."/>
        </authorList>
    </citation>
    <scope>NUCLEOTIDE SEQUENCE</scope>
</reference>
<dbReference type="Proteomes" id="UP000887013">
    <property type="component" value="Unassembled WGS sequence"/>
</dbReference>
<evidence type="ECO:0000313" key="2">
    <source>
        <dbReference type="Proteomes" id="UP000887013"/>
    </source>
</evidence>
<dbReference type="EMBL" id="BMAW01093998">
    <property type="protein sequence ID" value="GFS63198.1"/>
    <property type="molecule type" value="Genomic_DNA"/>
</dbReference>